<comment type="caution">
    <text evidence="2">The sequence shown here is derived from an EMBL/GenBank/DDBJ whole genome shotgun (WGS) entry which is preliminary data.</text>
</comment>
<accession>A0A8T1VPN9</accession>
<dbReference type="AlphaFoldDB" id="A0A8T1VPN9"/>
<keyword evidence="1" id="KW-0472">Membrane</keyword>
<reference evidence="2" key="1">
    <citation type="submission" date="2021-02" db="EMBL/GenBank/DDBJ databases">
        <authorList>
            <person name="Palmer J.M."/>
        </authorList>
    </citation>
    <scope>NUCLEOTIDE SEQUENCE</scope>
    <source>
        <strain evidence="2">SCRP734</strain>
    </source>
</reference>
<feature type="transmembrane region" description="Helical" evidence="1">
    <location>
        <begin position="20"/>
        <end position="39"/>
    </location>
</feature>
<evidence type="ECO:0008006" key="4">
    <source>
        <dbReference type="Google" id="ProtNLM"/>
    </source>
</evidence>
<organism evidence="2 3">
    <name type="scientific">Phytophthora pseudosyringae</name>
    <dbReference type="NCBI Taxonomy" id="221518"/>
    <lineage>
        <taxon>Eukaryota</taxon>
        <taxon>Sar</taxon>
        <taxon>Stramenopiles</taxon>
        <taxon>Oomycota</taxon>
        <taxon>Peronosporomycetes</taxon>
        <taxon>Peronosporales</taxon>
        <taxon>Peronosporaceae</taxon>
        <taxon>Phytophthora</taxon>
    </lineage>
</organism>
<protein>
    <recommendedName>
        <fullName evidence="4">Transmembrane protein</fullName>
    </recommendedName>
</protein>
<feature type="transmembrane region" description="Helical" evidence="1">
    <location>
        <begin position="362"/>
        <end position="388"/>
    </location>
</feature>
<keyword evidence="3" id="KW-1185">Reference proteome</keyword>
<feature type="transmembrane region" description="Helical" evidence="1">
    <location>
        <begin position="257"/>
        <end position="276"/>
    </location>
</feature>
<gene>
    <name evidence="2" type="ORF">PHYPSEUDO_005126</name>
</gene>
<proteinExistence type="predicted"/>
<feature type="transmembrane region" description="Helical" evidence="1">
    <location>
        <begin position="282"/>
        <end position="300"/>
    </location>
</feature>
<feature type="transmembrane region" description="Helical" evidence="1">
    <location>
        <begin position="321"/>
        <end position="342"/>
    </location>
</feature>
<sequence length="539" mass="60849">MKQSGQPSDGRWMNARRMLMGLWFAMGVVPLALQLRSYLQFVMPHKMNELLVVPPALEKQTVNLPQVCPVQAFVLAGVWWNFEATHYYDAKQGVVCHAVVPQYNLHGNYLMGNATRSPYRSTPSSCANDSLSFDVYLYHGSIGFYSYYEGETGSYCTLDNTAYIVVEVMGTYDINGKILAEDTGSTEYRISCWYGIAGALWLAYRGLMIRRSYVSCERYGRRCGELGETLTQQEAMVFVQETMRLSAHGANNYQRSALLYLIVEGIMTDLFLIIANEGWMSRVQYASMGYNLSGLILVLFEMLESMKWLSETWRLRAKRVFFSYETALVGELVSAIVFQTFLSGLNGSDLKASKPTALAVSYYFWSLICHAVVVLVTVSTISAVRIPWALMYVWFKHRSLGILSVPCCIDTALGVRSRIVLLGGYTFEDAKLYYTPSALKAFGLLKMEEDGAEYLVMHKLHWFTVPRENLIAIGVITGHRVEPCNERPCTGIVSFLDRRLGGRSLQTECYHRTPSKRAVQVFAGSDQGDEKPRTFDEIP</sequence>
<evidence type="ECO:0000256" key="1">
    <source>
        <dbReference type="SAM" id="Phobius"/>
    </source>
</evidence>
<keyword evidence="1" id="KW-0812">Transmembrane</keyword>
<dbReference type="Proteomes" id="UP000694044">
    <property type="component" value="Unassembled WGS sequence"/>
</dbReference>
<dbReference type="EMBL" id="JAGDFM010000216">
    <property type="protein sequence ID" value="KAG7382198.1"/>
    <property type="molecule type" value="Genomic_DNA"/>
</dbReference>
<keyword evidence="1" id="KW-1133">Transmembrane helix</keyword>
<dbReference type="OrthoDB" id="125947at2759"/>
<evidence type="ECO:0000313" key="3">
    <source>
        <dbReference type="Proteomes" id="UP000694044"/>
    </source>
</evidence>
<evidence type="ECO:0000313" key="2">
    <source>
        <dbReference type="EMBL" id="KAG7382198.1"/>
    </source>
</evidence>
<name>A0A8T1VPN9_9STRA</name>